<comment type="similarity">
    <text evidence="9">Belongs to the GSP H family.</text>
</comment>
<comment type="caution">
    <text evidence="13">The sequence shown here is derived from an EMBL/GenBank/DDBJ whole genome shotgun (WGS) entry which is preliminary data.</text>
</comment>
<evidence type="ECO:0000256" key="5">
    <source>
        <dbReference type="ARBA" id="ARBA00022519"/>
    </source>
</evidence>
<keyword evidence="6 11" id="KW-0812">Transmembrane</keyword>
<dbReference type="EMBL" id="JAUZVZ010000015">
    <property type="protein sequence ID" value="MDP4536857.1"/>
    <property type="molecule type" value="Genomic_DNA"/>
</dbReference>
<feature type="domain" description="General secretion pathway GspH" evidence="12">
    <location>
        <begin position="47"/>
        <end position="153"/>
    </location>
</feature>
<evidence type="ECO:0000256" key="8">
    <source>
        <dbReference type="ARBA" id="ARBA00023136"/>
    </source>
</evidence>
<evidence type="ECO:0000256" key="9">
    <source>
        <dbReference type="ARBA" id="ARBA00025772"/>
    </source>
</evidence>
<evidence type="ECO:0000256" key="10">
    <source>
        <dbReference type="ARBA" id="ARBA00030775"/>
    </source>
</evidence>
<keyword evidence="4" id="KW-0488">Methylation</keyword>
<keyword evidence="14" id="KW-1185">Reference proteome</keyword>
<organism evidence="13 14">
    <name type="scientific">Alkalimonas collagenimarina</name>
    <dbReference type="NCBI Taxonomy" id="400390"/>
    <lineage>
        <taxon>Bacteria</taxon>
        <taxon>Pseudomonadati</taxon>
        <taxon>Pseudomonadota</taxon>
        <taxon>Gammaproteobacteria</taxon>
        <taxon>Alkalimonas</taxon>
    </lineage>
</organism>
<dbReference type="Pfam" id="PF12019">
    <property type="entry name" value="GspH"/>
    <property type="match status" value="1"/>
</dbReference>
<evidence type="ECO:0000313" key="13">
    <source>
        <dbReference type="EMBL" id="MDP4536857.1"/>
    </source>
</evidence>
<sequence length="187" mass="19904">MVQSVSKKQHGFTLIELMVTVAVLTIALTVAVPSFTNLINGNRLTSQANELLSAMSFARSEAIRLNRNVILCHSTNSSSCSEPAGGEWAGWIVLEQGGDTVLATGLIHNQLVTRASSALANSSFSIRYNAQGFIRHPTNNNLLSASLRVCSPSGRPNPNARDVQFISGGRVSITPVHDENCSTPGNS</sequence>
<reference evidence="13 14" key="1">
    <citation type="submission" date="2023-08" db="EMBL/GenBank/DDBJ databases">
        <authorList>
            <person name="Joshi A."/>
            <person name="Thite S."/>
        </authorList>
    </citation>
    <scope>NUCLEOTIDE SEQUENCE [LARGE SCALE GENOMIC DNA]</scope>
    <source>
        <strain evidence="13 14">AC40</strain>
    </source>
</reference>
<gene>
    <name evidence="13" type="ORF">Q3O60_11700</name>
</gene>
<dbReference type="SUPFAM" id="SSF54523">
    <property type="entry name" value="Pili subunits"/>
    <property type="match status" value="1"/>
</dbReference>
<dbReference type="Proteomes" id="UP001231616">
    <property type="component" value="Unassembled WGS sequence"/>
</dbReference>
<name>A0ABT9H0L1_9GAMM</name>
<evidence type="ECO:0000256" key="1">
    <source>
        <dbReference type="ARBA" id="ARBA00004377"/>
    </source>
</evidence>
<dbReference type="InterPro" id="IPR012902">
    <property type="entry name" value="N_methyl_site"/>
</dbReference>
<keyword evidence="7 11" id="KW-1133">Transmembrane helix</keyword>
<evidence type="ECO:0000256" key="11">
    <source>
        <dbReference type="SAM" id="Phobius"/>
    </source>
</evidence>
<dbReference type="NCBIfam" id="TIGR02532">
    <property type="entry name" value="IV_pilin_GFxxxE"/>
    <property type="match status" value="1"/>
</dbReference>
<dbReference type="InterPro" id="IPR045584">
    <property type="entry name" value="Pilin-like"/>
</dbReference>
<evidence type="ECO:0000256" key="7">
    <source>
        <dbReference type="ARBA" id="ARBA00022989"/>
    </source>
</evidence>
<dbReference type="InterPro" id="IPR022346">
    <property type="entry name" value="T2SS_GspH"/>
</dbReference>
<protein>
    <recommendedName>
        <fullName evidence="2">Type II secretion system protein H</fullName>
    </recommendedName>
    <alternativeName>
        <fullName evidence="10">General secretion pathway protein H</fullName>
    </alternativeName>
</protein>
<keyword evidence="5" id="KW-0997">Cell inner membrane</keyword>
<comment type="subcellular location">
    <subcellularLocation>
        <location evidence="1">Cell inner membrane</location>
        <topology evidence="1">Single-pass membrane protein</topology>
    </subcellularLocation>
</comment>
<keyword evidence="8 11" id="KW-0472">Membrane</keyword>
<evidence type="ECO:0000256" key="3">
    <source>
        <dbReference type="ARBA" id="ARBA00022475"/>
    </source>
</evidence>
<accession>A0ABT9H0L1</accession>
<evidence type="ECO:0000313" key="14">
    <source>
        <dbReference type="Proteomes" id="UP001231616"/>
    </source>
</evidence>
<dbReference type="RefSeq" id="WP_305894122.1">
    <property type="nucleotide sequence ID" value="NZ_JAUZVZ010000015.1"/>
</dbReference>
<dbReference type="PROSITE" id="PS00409">
    <property type="entry name" value="PROKAR_NTER_METHYL"/>
    <property type="match status" value="1"/>
</dbReference>
<feature type="transmembrane region" description="Helical" evidence="11">
    <location>
        <begin position="12"/>
        <end position="35"/>
    </location>
</feature>
<evidence type="ECO:0000259" key="12">
    <source>
        <dbReference type="Pfam" id="PF12019"/>
    </source>
</evidence>
<dbReference type="Pfam" id="PF07963">
    <property type="entry name" value="N_methyl"/>
    <property type="match status" value="1"/>
</dbReference>
<evidence type="ECO:0000256" key="2">
    <source>
        <dbReference type="ARBA" id="ARBA00021549"/>
    </source>
</evidence>
<evidence type="ECO:0000256" key="6">
    <source>
        <dbReference type="ARBA" id="ARBA00022692"/>
    </source>
</evidence>
<proteinExistence type="inferred from homology"/>
<dbReference type="Gene3D" id="3.55.40.10">
    <property type="entry name" value="minor pseudopilin epsh domain"/>
    <property type="match status" value="1"/>
</dbReference>
<keyword evidence="3" id="KW-1003">Cell membrane</keyword>
<evidence type="ECO:0000256" key="4">
    <source>
        <dbReference type="ARBA" id="ARBA00022481"/>
    </source>
</evidence>